<proteinExistence type="predicted"/>
<dbReference type="Ensembl" id="ENSMUST00000381785.1">
    <property type="protein sequence ID" value="ENSMUSP00000160161.1"/>
    <property type="gene ID" value="ENSMUSG00000144245.1"/>
</dbReference>
<accession>A0ABJ3HNY0</accession>
<evidence type="ECO:0000313" key="2">
    <source>
        <dbReference type="Proteomes" id="UP000000589"/>
    </source>
</evidence>
<dbReference type="Proteomes" id="UP000000589">
    <property type="component" value="Chromosome 1"/>
</dbReference>
<reference evidence="1 2" key="2">
    <citation type="journal article" date="2011" name="PLoS Biol.">
        <title>Modernizing reference genome assemblies.</title>
        <authorList>
            <person name="Church D.M."/>
            <person name="Schneider V.A."/>
            <person name="Graves T."/>
            <person name="Auger K."/>
            <person name="Cunningham F."/>
            <person name="Bouk N."/>
            <person name="Chen H.C."/>
            <person name="Agarwala R."/>
            <person name="McLaren W.M."/>
            <person name="Ritchie G.R."/>
            <person name="Albracht D."/>
            <person name="Kremitzki M."/>
            <person name="Rock S."/>
            <person name="Kotkiewicz H."/>
            <person name="Kremitzki C."/>
            <person name="Wollam A."/>
            <person name="Trani L."/>
            <person name="Fulton L."/>
            <person name="Fulton R."/>
            <person name="Matthews L."/>
            <person name="Whitehead S."/>
            <person name="Chow W."/>
            <person name="Torrance J."/>
            <person name="Dunn M."/>
            <person name="Harden G."/>
            <person name="Threadgold G."/>
            <person name="Wood J."/>
            <person name="Collins J."/>
            <person name="Heath P."/>
            <person name="Griffiths G."/>
            <person name="Pelan S."/>
            <person name="Grafham D."/>
            <person name="Eichler E.E."/>
            <person name="Weinstock G."/>
            <person name="Mardis E.R."/>
            <person name="Wilson R.K."/>
            <person name="Howe K."/>
            <person name="Flicek P."/>
            <person name="Hubbard T."/>
        </authorList>
    </citation>
    <scope>NUCLEOTIDE SEQUENCE [LARGE SCALE GENOMIC DNA]</scope>
    <source>
        <strain evidence="1 2">C57BL/6J</strain>
    </source>
</reference>
<organism evidence="1 2">
    <name type="scientific">Mus musculus</name>
    <name type="common">Mouse</name>
    <dbReference type="NCBI Taxonomy" id="10090"/>
    <lineage>
        <taxon>Eukaryota</taxon>
        <taxon>Metazoa</taxon>
        <taxon>Chordata</taxon>
        <taxon>Craniata</taxon>
        <taxon>Vertebrata</taxon>
        <taxon>Euteleostomi</taxon>
        <taxon>Mammalia</taxon>
        <taxon>Eutheria</taxon>
        <taxon>Euarchontoglires</taxon>
        <taxon>Glires</taxon>
        <taxon>Rodentia</taxon>
        <taxon>Myomorpha</taxon>
        <taxon>Muroidea</taxon>
        <taxon>Muridae</taxon>
        <taxon>Murinae</taxon>
        <taxon>Mus</taxon>
        <taxon>Mus</taxon>
    </lineage>
</organism>
<reference evidence="1" key="3">
    <citation type="submission" date="2025-08" db="UniProtKB">
        <authorList>
            <consortium name="Ensembl"/>
        </authorList>
    </citation>
    <scope>IDENTIFICATION</scope>
    <source>
        <strain evidence="1">C57BL/6J</strain>
    </source>
</reference>
<name>A0ABJ3HNY0_MOUSE</name>
<reference evidence="1" key="4">
    <citation type="submission" date="2025-09" db="UniProtKB">
        <authorList>
            <consortium name="Ensembl"/>
        </authorList>
    </citation>
    <scope>IDENTIFICATION</scope>
    <source>
        <strain evidence="1">C57BL/6J</strain>
    </source>
</reference>
<sequence length="32" mass="3639">MAVMLLCLLQLAAPLCSYSVTIHLYLFWLNTP</sequence>
<reference evidence="1 2" key="1">
    <citation type="journal article" date="2009" name="PLoS Biol.">
        <title>Lineage-specific biology revealed by a finished genome assembly of the mouse.</title>
        <authorList>
            <consortium name="Mouse Genome Sequencing Consortium"/>
            <person name="Church D.M."/>
            <person name="Goodstadt L."/>
            <person name="Hillier L.W."/>
            <person name="Zody M.C."/>
            <person name="Goldstein S."/>
            <person name="She X."/>
            <person name="Bult C.J."/>
            <person name="Agarwala R."/>
            <person name="Cherry J.L."/>
            <person name="DiCuccio M."/>
            <person name="Hlavina W."/>
            <person name="Kapustin Y."/>
            <person name="Meric P."/>
            <person name="Maglott D."/>
            <person name="Birtle Z."/>
            <person name="Marques A.C."/>
            <person name="Graves T."/>
            <person name="Zhou S."/>
            <person name="Teague B."/>
            <person name="Potamousis K."/>
            <person name="Churas C."/>
            <person name="Place M."/>
            <person name="Herschleb J."/>
            <person name="Runnheim R."/>
            <person name="Forrest D."/>
            <person name="Amos-Landgraf J."/>
            <person name="Schwartz D.C."/>
            <person name="Cheng Z."/>
            <person name="Lindblad-Toh K."/>
            <person name="Eichler E.E."/>
            <person name="Ponting C.P."/>
        </authorList>
    </citation>
    <scope>NUCLEOTIDE SEQUENCE [LARGE SCALE GENOMIC DNA]</scope>
    <source>
        <strain evidence="1 2">C57BL/6J</strain>
    </source>
</reference>
<keyword evidence="2" id="KW-1185">Reference proteome</keyword>
<protein>
    <submittedName>
        <fullName evidence="1">Uncharacterized protein</fullName>
    </submittedName>
</protein>
<evidence type="ECO:0000313" key="1">
    <source>
        <dbReference type="Ensembl" id="ENSMUSP00000160161.1"/>
    </source>
</evidence>